<accession>A0ABQ1ZYJ8</accession>
<proteinExistence type="predicted"/>
<dbReference type="Proteomes" id="UP000637774">
    <property type="component" value="Unassembled WGS sequence"/>
</dbReference>
<gene>
    <name evidence="1" type="ORF">GCM10011495_06660</name>
</gene>
<name>A0ABQ1ZYJ8_9BACT</name>
<protein>
    <submittedName>
        <fullName evidence="1">Uncharacterized protein</fullName>
    </submittedName>
</protein>
<evidence type="ECO:0000313" key="2">
    <source>
        <dbReference type="Proteomes" id="UP000637774"/>
    </source>
</evidence>
<dbReference type="EMBL" id="BMGY01000004">
    <property type="protein sequence ID" value="GGH80839.1"/>
    <property type="molecule type" value="Genomic_DNA"/>
</dbReference>
<evidence type="ECO:0000313" key="1">
    <source>
        <dbReference type="EMBL" id="GGH80839.1"/>
    </source>
</evidence>
<organism evidence="1 2">
    <name type="scientific">Hymenobacter frigidus</name>
    <dbReference type="NCBI Taxonomy" id="1524095"/>
    <lineage>
        <taxon>Bacteria</taxon>
        <taxon>Pseudomonadati</taxon>
        <taxon>Bacteroidota</taxon>
        <taxon>Cytophagia</taxon>
        <taxon>Cytophagales</taxon>
        <taxon>Hymenobacteraceae</taxon>
        <taxon>Hymenobacter</taxon>
    </lineage>
</organism>
<keyword evidence="2" id="KW-1185">Reference proteome</keyword>
<sequence length="107" mass="11566">MYSAATTAPQAIQARAAAIAAAGRRARFAAIFGSSTTRLRGFHSYCIKRERQYGHGPVFRLALGQPWPTHHQQVALAQQQARAVCLWCNGPMCSKGFCPCSPAPAHV</sequence>
<dbReference type="RefSeq" id="WP_188560601.1">
    <property type="nucleotide sequence ID" value="NZ_BMGY01000004.1"/>
</dbReference>
<reference evidence="2" key="1">
    <citation type="journal article" date="2019" name="Int. J. Syst. Evol. Microbiol.">
        <title>The Global Catalogue of Microorganisms (GCM) 10K type strain sequencing project: providing services to taxonomists for standard genome sequencing and annotation.</title>
        <authorList>
            <consortium name="The Broad Institute Genomics Platform"/>
            <consortium name="The Broad Institute Genome Sequencing Center for Infectious Disease"/>
            <person name="Wu L."/>
            <person name="Ma J."/>
        </authorList>
    </citation>
    <scope>NUCLEOTIDE SEQUENCE [LARGE SCALE GENOMIC DNA]</scope>
    <source>
        <strain evidence="2">CGMCC 1.14966</strain>
    </source>
</reference>
<comment type="caution">
    <text evidence="1">The sequence shown here is derived from an EMBL/GenBank/DDBJ whole genome shotgun (WGS) entry which is preliminary data.</text>
</comment>